<dbReference type="RefSeq" id="WP_079686813.1">
    <property type="nucleotide sequence ID" value="NZ_FUZU01000001.1"/>
</dbReference>
<feature type="transmembrane region" description="Helical" evidence="4">
    <location>
        <begin position="226"/>
        <end position="247"/>
    </location>
</feature>
<name>A0A1T5KM96_9BACT</name>
<feature type="transmembrane region" description="Helical" evidence="4">
    <location>
        <begin position="153"/>
        <end position="171"/>
    </location>
</feature>
<sequence length="384" mass="43843">MNGHVFSFLNSIVLLGSLQGFIIGTLVHITAKGRAASKLLAWLLIIIAMACLKIYLNNIGLTSTTAGSLIDAIFPFMIIMPVGPLIYFYCKAELTRDFKVGRKDRFHFYPLIIDLFHHAAAVVFLVALLLGWADSYRDNFNNWFDSYNTYSDIPRWISLTIYLVLSFRLVHGQQREPAVTEELNNRDWLKEFISVFLVFDVIWLAFLIPYVIPATSVILLDWLDWFPLYIPLVMIIYWLGIRGVMLGRKEMSNSLRKSVGPKLNLQKETVEQIMMKLQTSMEADKLFLDAELSVTKLAIHLGISAKTLSAVINQNAGKSFNEFVNHYRVEEFKQRLLKADNKKYTLTALAFECGFNSQPTFQRAFKNIVGITPSEYLQRNAVSA</sequence>
<evidence type="ECO:0000313" key="6">
    <source>
        <dbReference type="EMBL" id="SKC64780.1"/>
    </source>
</evidence>
<evidence type="ECO:0000259" key="5">
    <source>
        <dbReference type="PROSITE" id="PS01124"/>
    </source>
</evidence>
<keyword evidence="1" id="KW-0805">Transcription regulation</keyword>
<dbReference type="EMBL" id="FUZU01000001">
    <property type="protein sequence ID" value="SKC64780.1"/>
    <property type="molecule type" value="Genomic_DNA"/>
</dbReference>
<dbReference type="PANTHER" id="PTHR43280:SF29">
    <property type="entry name" value="ARAC-FAMILY TRANSCRIPTIONAL REGULATOR"/>
    <property type="match status" value="1"/>
</dbReference>
<dbReference type="InterPro" id="IPR020449">
    <property type="entry name" value="Tscrpt_reg_AraC-type_HTH"/>
</dbReference>
<dbReference type="Pfam" id="PF12833">
    <property type="entry name" value="HTH_18"/>
    <property type="match status" value="1"/>
</dbReference>
<feature type="transmembrane region" description="Helical" evidence="4">
    <location>
        <begin position="68"/>
        <end position="90"/>
    </location>
</feature>
<evidence type="ECO:0000313" key="7">
    <source>
        <dbReference type="Proteomes" id="UP000190961"/>
    </source>
</evidence>
<dbReference type="SMART" id="SM00342">
    <property type="entry name" value="HTH_ARAC"/>
    <property type="match status" value="1"/>
</dbReference>
<dbReference type="PRINTS" id="PR00032">
    <property type="entry name" value="HTHARAC"/>
</dbReference>
<feature type="transmembrane region" description="Helical" evidence="4">
    <location>
        <begin position="111"/>
        <end position="133"/>
    </location>
</feature>
<dbReference type="Gene3D" id="1.10.10.60">
    <property type="entry name" value="Homeodomain-like"/>
    <property type="match status" value="2"/>
</dbReference>
<feature type="transmembrane region" description="Helical" evidence="4">
    <location>
        <begin position="39"/>
        <end position="56"/>
    </location>
</feature>
<reference evidence="6 7" key="1">
    <citation type="submission" date="2017-02" db="EMBL/GenBank/DDBJ databases">
        <authorList>
            <person name="Peterson S.W."/>
        </authorList>
    </citation>
    <scope>NUCLEOTIDE SEQUENCE [LARGE SCALE GENOMIC DNA]</scope>
    <source>
        <strain evidence="6 7">DSM 25262</strain>
    </source>
</reference>
<keyword evidence="4" id="KW-0472">Membrane</keyword>
<evidence type="ECO:0000256" key="4">
    <source>
        <dbReference type="SAM" id="Phobius"/>
    </source>
</evidence>
<dbReference type="GO" id="GO:0003700">
    <property type="term" value="F:DNA-binding transcription factor activity"/>
    <property type="evidence" value="ECO:0007669"/>
    <property type="project" value="InterPro"/>
</dbReference>
<dbReference type="GO" id="GO:0043565">
    <property type="term" value="F:sequence-specific DNA binding"/>
    <property type="evidence" value="ECO:0007669"/>
    <property type="project" value="InterPro"/>
</dbReference>
<dbReference type="PROSITE" id="PS01124">
    <property type="entry name" value="HTH_ARAC_FAMILY_2"/>
    <property type="match status" value="1"/>
</dbReference>
<dbReference type="InterPro" id="IPR009057">
    <property type="entry name" value="Homeodomain-like_sf"/>
</dbReference>
<evidence type="ECO:0000256" key="1">
    <source>
        <dbReference type="ARBA" id="ARBA00023015"/>
    </source>
</evidence>
<dbReference type="SUPFAM" id="SSF46689">
    <property type="entry name" value="Homeodomain-like"/>
    <property type="match status" value="1"/>
</dbReference>
<evidence type="ECO:0000256" key="3">
    <source>
        <dbReference type="ARBA" id="ARBA00023163"/>
    </source>
</evidence>
<keyword evidence="4" id="KW-0812">Transmembrane</keyword>
<organism evidence="6 7">
    <name type="scientific">Ohtaekwangia koreensis</name>
    <dbReference type="NCBI Taxonomy" id="688867"/>
    <lineage>
        <taxon>Bacteria</taxon>
        <taxon>Pseudomonadati</taxon>
        <taxon>Bacteroidota</taxon>
        <taxon>Cytophagia</taxon>
        <taxon>Cytophagales</taxon>
        <taxon>Fulvivirgaceae</taxon>
        <taxon>Ohtaekwangia</taxon>
    </lineage>
</organism>
<keyword evidence="2 6" id="KW-0238">DNA-binding</keyword>
<keyword evidence="4" id="KW-1133">Transmembrane helix</keyword>
<dbReference type="AlphaFoldDB" id="A0A1T5KM96"/>
<protein>
    <submittedName>
        <fullName evidence="6">AraC-type DNA-binding protein</fullName>
    </submittedName>
</protein>
<feature type="transmembrane region" description="Helical" evidence="4">
    <location>
        <begin position="192"/>
        <end position="220"/>
    </location>
</feature>
<accession>A0A1T5KM96</accession>
<feature type="transmembrane region" description="Helical" evidence="4">
    <location>
        <begin position="6"/>
        <end position="27"/>
    </location>
</feature>
<dbReference type="Proteomes" id="UP000190961">
    <property type="component" value="Unassembled WGS sequence"/>
</dbReference>
<keyword evidence="3" id="KW-0804">Transcription</keyword>
<dbReference type="STRING" id="688867.SAMN05660236_2358"/>
<keyword evidence="7" id="KW-1185">Reference proteome</keyword>
<dbReference type="InterPro" id="IPR018060">
    <property type="entry name" value="HTH_AraC"/>
</dbReference>
<dbReference type="OrthoDB" id="5492415at2"/>
<gene>
    <name evidence="6" type="ORF">SAMN05660236_2358</name>
</gene>
<feature type="domain" description="HTH araC/xylS-type" evidence="5">
    <location>
        <begin position="271"/>
        <end position="379"/>
    </location>
</feature>
<dbReference type="PANTHER" id="PTHR43280">
    <property type="entry name" value="ARAC-FAMILY TRANSCRIPTIONAL REGULATOR"/>
    <property type="match status" value="1"/>
</dbReference>
<proteinExistence type="predicted"/>
<evidence type="ECO:0000256" key="2">
    <source>
        <dbReference type="ARBA" id="ARBA00023125"/>
    </source>
</evidence>